<dbReference type="CDD" id="cd00063">
    <property type="entry name" value="FN3"/>
    <property type="match status" value="2"/>
</dbReference>
<dbReference type="GeneID" id="116304725"/>
<dbReference type="InterPro" id="IPR003961">
    <property type="entry name" value="FN3_dom"/>
</dbReference>
<dbReference type="RefSeq" id="XP_031570363.1">
    <property type="nucleotide sequence ID" value="XM_031714503.1"/>
</dbReference>
<dbReference type="InterPro" id="IPR011641">
    <property type="entry name" value="Tyr-kin_ephrin_A/B_rcpt-like"/>
</dbReference>
<evidence type="ECO:0000313" key="4">
    <source>
        <dbReference type="Proteomes" id="UP000515163"/>
    </source>
</evidence>
<dbReference type="InterPro" id="IPR009030">
    <property type="entry name" value="Growth_fac_rcpt_cys_sf"/>
</dbReference>
<dbReference type="SMART" id="SM01411">
    <property type="entry name" value="Ephrin_rec_like"/>
    <property type="match status" value="1"/>
</dbReference>
<evidence type="ECO:0000256" key="1">
    <source>
        <dbReference type="ARBA" id="ARBA00022737"/>
    </source>
</evidence>
<accession>A0A6P8IWC6</accession>
<dbReference type="GO" id="GO:0005576">
    <property type="term" value="C:extracellular region"/>
    <property type="evidence" value="ECO:0007669"/>
    <property type="project" value="InterPro"/>
</dbReference>
<dbReference type="Gene3D" id="2.60.40.10">
    <property type="entry name" value="Immunoglobulins"/>
    <property type="match status" value="2"/>
</dbReference>
<evidence type="ECO:0000313" key="5">
    <source>
        <dbReference type="RefSeq" id="XP_031570362.1"/>
    </source>
</evidence>
<dbReference type="InterPro" id="IPR050991">
    <property type="entry name" value="ECM_Regulatory_Proteins"/>
</dbReference>
<dbReference type="SMART" id="SM00060">
    <property type="entry name" value="FN3"/>
    <property type="match status" value="2"/>
</dbReference>
<dbReference type="AlphaFoldDB" id="A0A6P8IWC6"/>
<gene>
    <name evidence="5 6" type="primary">LOC116304725</name>
</gene>
<dbReference type="Pfam" id="PF00041">
    <property type="entry name" value="fn3"/>
    <property type="match status" value="2"/>
</dbReference>
<dbReference type="PROSITE" id="PS50940">
    <property type="entry name" value="CHIT_BIND_II"/>
    <property type="match status" value="1"/>
</dbReference>
<evidence type="ECO:0000313" key="6">
    <source>
        <dbReference type="RefSeq" id="XP_031570363.1"/>
    </source>
</evidence>
<dbReference type="SUPFAM" id="SSF57625">
    <property type="entry name" value="Invertebrate chitin-binding proteins"/>
    <property type="match status" value="1"/>
</dbReference>
<dbReference type="Pfam" id="PF01607">
    <property type="entry name" value="CBM_14"/>
    <property type="match status" value="1"/>
</dbReference>
<dbReference type="PANTHER" id="PTHR46708">
    <property type="entry name" value="TENASCIN"/>
    <property type="match status" value="1"/>
</dbReference>
<dbReference type="Pfam" id="PF07699">
    <property type="entry name" value="Ephrin_rec_like"/>
    <property type="match status" value="1"/>
</dbReference>
<reference evidence="5 6" key="1">
    <citation type="submission" date="2025-04" db="UniProtKB">
        <authorList>
            <consortium name="RefSeq"/>
        </authorList>
    </citation>
    <scope>IDENTIFICATION</scope>
    <source>
        <tissue evidence="5 6">Tentacle</tissue>
    </source>
</reference>
<feature type="domain" description="Chitin-binding type-2" evidence="3">
    <location>
        <begin position="31"/>
        <end position="88"/>
    </location>
</feature>
<dbReference type="KEGG" id="aten:116304725"/>
<dbReference type="SUPFAM" id="SSF49265">
    <property type="entry name" value="Fibronectin type III"/>
    <property type="match status" value="1"/>
</dbReference>
<dbReference type="PANTHER" id="PTHR46708:SF2">
    <property type="entry name" value="FIBRONECTIN TYPE-III DOMAIN-CONTAINING PROTEIN"/>
    <property type="match status" value="1"/>
</dbReference>
<organism evidence="4 6">
    <name type="scientific">Actinia tenebrosa</name>
    <name type="common">Australian red waratah sea anemone</name>
    <dbReference type="NCBI Taxonomy" id="6105"/>
    <lineage>
        <taxon>Eukaryota</taxon>
        <taxon>Metazoa</taxon>
        <taxon>Cnidaria</taxon>
        <taxon>Anthozoa</taxon>
        <taxon>Hexacorallia</taxon>
        <taxon>Actiniaria</taxon>
        <taxon>Actiniidae</taxon>
        <taxon>Actinia</taxon>
    </lineage>
</organism>
<protein>
    <submittedName>
        <fullName evidence="5 6">Tenascin-like</fullName>
    </submittedName>
</protein>
<keyword evidence="4" id="KW-1185">Reference proteome</keyword>
<sequence length="347" mass="37811">MLLLTRIISFAFIFNQIPIYLAGKSKSLPVSSACAGLQDGLYPDPSSCRRFIHCHQNGQAAYKTCPPSTLFNPSLKVCDWASKVKCSVHKRVPNVVPSKPRSFIGTEINGTTLHLTWDPPSRYSKPLLRYVIGYQRKHTGSSNKSRVIVQPSVLSYTLSGLLPGSNYLIEIQAVNGAGHGGKATLMANTPLEVPQEPSNLSAKPLGPTAIILKWKEPKLRNDQILSYTITYGIAGLTLGQNSFSLHGYANTAILSNLMPGMEYEIKVQALSFGGFGKPAVIRVLTPSGDLCSPGHYSETGKKPCWKCTYGRYQSRTGQTRCLKCPRGTITLKQGAISMKECAKVTTD</sequence>
<dbReference type="OrthoDB" id="6020543at2759"/>
<dbReference type="InterPro" id="IPR002557">
    <property type="entry name" value="Chitin-bd_dom"/>
</dbReference>
<dbReference type="Gene3D" id="2.10.50.10">
    <property type="entry name" value="Tumor Necrosis Factor Receptor, subunit A, domain 2"/>
    <property type="match status" value="1"/>
</dbReference>
<feature type="domain" description="Fibronectin type-III" evidence="2">
    <location>
        <begin position="197"/>
        <end position="289"/>
    </location>
</feature>
<dbReference type="Proteomes" id="UP000515163">
    <property type="component" value="Unplaced"/>
</dbReference>
<dbReference type="Gene3D" id="2.170.140.10">
    <property type="entry name" value="Chitin binding domain"/>
    <property type="match status" value="1"/>
</dbReference>
<dbReference type="GO" id="GO:0008061">
    <property type="term" value="F:chitin binding"/>
    <property type="evidence" value="ECO:0007669"/>
    <property type="project" value="InterPro"/>
</dbReference>
<dbReference type="PROSITE" id="PS50853">
    <property type="entry name" value="FN3"/>
    <property type="match status" value="2"/>
</dbReference>
<dbReference type="InterPro" id="IPR036116">
    <property type="entry name" value="FN3_sf"/>
</dbReference>
<name>A0A6P8IWC6_ACTTE</name>
<evidence type="ECO:0000259" key="2">
    <source>
        <dbReference type="PROSITE" id="PS50853"/>
    </source>
</evidence>
<dbReference type="InterPro" id="IPR013783">
    <property type="entry name" value="Ig-like_fold"/>
</dbReference>
<dbReference type="RefSeq" id="XP_031570362.1">
    <property type="nucleotide sequence ID" value="XM_031714502.1"/>
</dbReference>
<dbReference type="InterPro" id="IPR036508">
    <property type="entry name" value="Chitin-bd_dom_sf"/>
</dbReference>
<dbReference type="SUPFAM" id="SSF57184">
    <property type="entry name" value="Growth factor receptor domain"/>
    <property type="match status" value="1"/>
</dbReference>
<dbReference type="SMART" id="SM00494">
    <property type="entry name" value="ChtBD2"/>
    <property type="match status" value="1"/>
</dbReference>
<keyword evidence="1" id="KW-0677">Repeat</keyword>
<evidence type="ECO:0000259" key="3">
    <source>
        <dbReference type="PROSITE" id="PS50940"/>
    </source>
</evidence>
<proteinExistence type="predicted"/>
<feature type="domain" description="Fibronectin type-III" evidence="2">
    <location>
        <begin position="96"/>
        <end position="196"/>
    </location>
</feature>